<evidence type="ECO:0000259" key="7">
    <source>
        <dbReference type="PROSITE" id="PS51007"/>
    </source>
</evidence>
<dbReference type="Pfam" id="PF00034">
    <property type="entry name" value="Cytochrom_C"/>
    <property type="match status" value="1"/>
</dbReference>
<feature type="binding site" description="covalent" evidence="6">
    <location>
        <position position="203"/>
    </location>
    <ligand>
        <name>heme c</name>
        <dbReference type="ChEBI" id="CHEBI:61717"/>
    </ligand>
</feature>
<dbReference type="PROSITE" id="PS51007">
    <property type="entry name" value="CYTC"/>
    <property type="match status" value="1"/>
</dbReference>
<accession>A0A643FYI5</accession>
<dbReference type="GO" id="GO:0009055">
    <property type="term" value="F:electron transfer activity"/>
    <property type="evidence" value="ECO:0007669"/>
    <property type="project" value="InterPro"/>
</dbReference>
<sequence>MKEATMPFAKPLRRHSGILALALCAASMASAAQALEITLPPETARYTPSDLPGYRLVQQNCMTCHSAQYVLTQPPSSPRGYWEATVKKMKKPFGAPFADEDIPAMVDYLTKTYGAERTAYAAAPAAQGSAPAPAAPATTVASHDPQALLAANGCTACHAVDKKVVGPAFKEVAAKYANQPGAAALVAQNIRAGGAGKWGQVPMPAYAALSKEDLQSLAGWILGR</sequence>
<evidence type="ECO:0000256" key="5">
    <source>
        <dbReference type="ARBA" id="ARBA00023004"/>
    </source>
</evidence>
<keyword evidence="5 6" id="KW-0408">Iron</keyword>
<name>A0A643FYI5_9BURK</name>
<evidence type="ECO:0000313" key="8">
    <source>
        <dbReference type="EMBL" id="QOT80567.1"/>
    </source>
</evidence>
<dbReference type="Gene3D" id="1.10.760.10">
    <property type="entry name" value="Cytochrome c-like domain"/>
    <property type="match status" value="2"/>
</dbReference>
<dbReference type="GO" id="GO:0005506">
    <property type="term" value="F:iron ion binding"/>
    <property type="evidence" value="ECO:0007669"/>
    <property type="project" value="InterPro"/>
</dbReference>
<reference evidence="8 9" key="1">
    <citation type="submission" date="2020-10" db="EMBL/GenBank/DDBJ databases">
        <title>Complete genome sequence of Cupriavidus basilensis CCUG 49340T.</title>
        <authorList>
            <person name="Salva-Serra F."/>
            <person name="Donoso R.A."/>
            <person name="Cho K.H."/>
            <person name="Yoo J.A."/>
            <person name="Lee K."/>
            <person name="Yoon S.-H."/>
            <person name="Perez-Pantoja D."/>
            <person name="Moore E.R.B."/>
        </authorList>
    </citation>
    <scope>NUCLEOTIDE SEQUENCE [LARGE SCALE GENOMIC DNA]</scope>
    <source>
        <strain evidence="9">CCUG 49340</strain>
    </source>
</reference>
<gene>
    <name evidence="8" type="ORF">F7R26_024335</name>
</gene>
<protein>
    <submittedName>
        <fullName evidence="8">C-type cytochrome</fullName>
    </submittedName>
</protein>
<keyword evidence="1" id="KW-0813">Transport</keyword>
<evidence type="ECO:0000313" key="9">
    <source>
        <dbReference type="Proteomes" id="UP000397656"/>
    </source>
</evidence>
<dbReference type="AlphaFoldDB" id="A0A643FYI5"/>
<proteinExistence type="predicted"/>
<feature type="binding site" description="covalent" evidence="6">
    <location>
        <position position="154"/>
    </location>
    <ligand>
        <name>heme c</name>
        <dbReference type="ChEBI" id="CHEBI:61717"/>
    </ligand>
</feature>
<evidence type="ECO:0000256" key="3">
    <source>
        <dbReference type="ARBA" id="ARBA00022723"/>
    </source>
</evidence>
<feature type="binding site" description="covalent" evidence="6">
    <location>
        <position position="158"/>
    </location>
    <ligand>
        <name>heme c</name>
        <dbReference type="ChEBI" id="CHEBI:61717"/>
    </ligand>
</feature>
<organism evidence="8 9">
    <name type="scientific">Cupriavidus basilensis</name>
    <dbReference type="NCBI Taxonomy" id="68895"/>
    <lineage>
        <taxon>Bacteria</taxon>
        <taxon>Pseudomonadati</taxon>
        <taxon>Pseudomonadota</taxon>
        <taxon>Betaproteobacteria</taxon>
        <taxon>Burkholderiales</taxon>
        <taxon>Burkholderiaceae</taxon>
        <taxon>Cupriavidus</taxon>
    </lineage>
</organism>
<evidence type="ECO:0000256" key="2">
    <source>
        <dbReference type="ARBA" id="ARBA00022617"/>
    </source>
</evidence>
<dbReference type="SUPFAM" id="SSF46626">
    <property type="entry name" value="Cytochrome c"/>
    <property type="match status" value="2"/>
</dbReference>
<evidence type="ECO:0000256" key="4">
    <source>
        <dbReference type="ARBA" id="ARBA00022982"/>
    </source>
</evidence>
<dbReference type="InterPro" id="IPR036909">
    <property type="entry name" value="Cyt_c-like_dom_sf"/>
</dbReference>
<keyword evidence="4" id="KW-0249">Electron transport</keyword>
<dbReference type="EMBL" id="CP062804">
    <property type="protein sequence ID" value="QOT80567.1"/>
    <property type="molecule type" value="Genomic_DNA"/>
</dbReference>
<keyword evidence="3 6" id="KW-0479">Metal-binding</keyword>
<evidence type="ECO:0000256" key="1">
    <source>
        <dbReference type="ARBA" id="ARBA00022448"/>
    </source>
</evidence>
<dbReference type="PRINTS" id="PR00606">
    <property type="entry name" value="CYTCHROMECID"/>
</dbReference>
<dbReference type="Proteomes" id="UP000397656">
    <property type="component" value="Chromosome 2"/>
</dbReference>
<dbReference type="GO" id="GO:0020037">
    <property type="term" value="F:heme binding"/>
    <property type="evidence" value="ECO:0007669"/>
    <property type="project" value="InterPro"/>
</dbReference>
<evidence type="ECO:0000256" key="6">
    <source>
        <dbReference type="PIRSR" id="PIRSR602324-1"/>
    </source>
</evidence>
<keyword evidence="2 6" id="KW-0349">Heme</keyword>
<feature type="domain" description="Cytochrome c" evidence="7">
    <location>
        <begin position="140"/>
        <end position="224"/>
    </location>
</feature>
<dbReference type="InterPro" id="IPR002324">
    <property type="entry name" value="Cyt_c_ID"/>
</dbReference>
<comment type="PTM">
    <text evidence="6">Binds 1 heme c group covalently per subunit.</text>
</comment>
<dbReference type="InterPro" id="IPR009056">
    <property type="entry name" value="Cyt_c-like_dom"/>
</dbReference>